<dbReference type="EMBL" id="SMLW01000282">
    <property type="protein sequence ID" value="MTI23705.1"/>
    <property type="molecule type" value="Genomic_DNA"/>
</dbReference>
<gene>
    <name evidence="3" type="ORF">E1163_01940</name>
</gene>
<protein>
    <submittedName>
        <fullName evidence="3">Glycosyltransferase</fullName>
    </submittedName>
</protein>
<evidence type="ECO:0000313" key="3">
    <source>
        <dbReference type="EMBL" id="MTI23705.1"/>
    </source>
</evidence>
<evidence type="ECO:0000259" key="2">
    <source>
        <dbReference type="Pfam" id="PF13579"/>
    </source>
</evidence>
<comment type="caution">
    <text evidence="3">The sequence shown here is derived from an EMBL/GenBank/DDBJ whole genome shotgun (WGS) entry which is preliminary data.</text>
</comment>
<keyword evidence="4" id="KW-1185">Reference proteome</keyword>
<dbReference type="RefSeq" id="WP_155168920.1">
    <property type="nucleotide sequence ID" value="NZ_BAAAFL010000008.1"/>
</dbReference>
<dbReference type="InterPro" id="IPR001296">
    <property type="entry name" value="Glyco_trans_1"/>
</dbReference>
<dbReference type="Pfam" id="PF13579">
    <property type="entry name" value="Glyco_trans_4_4"/>
    <property type="match status" value="1"/>
</dbReference>
<organism evidence="3 4">
    <name type="scientific">Fulvivirga kasyanovii</name>
    <dbReference type="NCBI Taxonomy" id="396812"/>
    <lineage>
        <taxon>Bacteria</taxon>
        <taxon>Pseudomonadati</taxon>
        <taxon>Bacteroidota</taxon>
        <taxon>Cytophagia</taxon>
        <taxon>Cytophagales</taxon>
        <taxon>Fulvivirgaceae</taxon>
        <taxon>Fulvivirga</taxon>
    </lineage>
</organism>
<dbReference type="PANTHER" id="PTHR12526">
    <property type="entry name" value="GLYCOSYLTRANSFERASE"/>
    <property type="match status" value="1"/>
</dbReference>
<evidence type="ECO:0000313" key="4">
    <source>
        <dbReference type="Proteomes" id="UP000798808"/>
    </source>
</evidence>
<evidence type="ECO:0000259" key="1">
    <source>
        <dbReference type="Pfam" id="PF00534"/>
    </source>
</evidence>
<name>A0ABW9RKD5_9BACT</name>
<feature type="domain" description="Glycosyltransferase subfamily 4-like N-terminal" evidence="2">
    <location>
        <begin position="123"/>
        <end position="228"/>
    </location>
</feature>
<dbReference type="Gene3D" id="3.40.50.2000">
    <property type="entry name" value="Glycogen Phosphorylase B"/>
    <property type="match status" value="2"/>
</dbReference>
<dbReference type="SUPFAM" id="SSF53756">
    <property type="entry name" value="UDP-Glycosyltransferase/glycogen phosphorylase"/>
    <property type="match status" value="1"/>
</dbReference>
<dbReference type="Proteomes" id="UP000798808">
    <property type="component" value="Unassembled WGS sequence"/>
</dbReference>
<proteinExistence type="predicted"/>
<dbReference type="InterPro" id="IPR028098">
    <property type="entry name" value="Glyco_trans_4-like_N"/>
</dbReference>
<accession>A0ABW9RKD5</accession>
<reference evidence="3 4" key="1">
    <citation type="submission" date="2019-02" db="EMBL/GenBank/DDBJ databases">
        <authorList>
            <person name="Goldberg S.R."/>
            <person name="Haltli B.A."/>
            <person name="Correa H."/>
            <person name="Russell K.G."/>
        </authorList>
    </citation>
    <scope>NUCLEOTIDE SEQUENCE [LARGE SCALE GENOMIC DNA]</scope>
    <source>
        <strain evidence="3 4">JCM 16186</strain>
    </source>
</reference>
<feature type="domain" description="Glycosyl transferase family 1" evidence="1">
    <location>
        <begin position="232"/>
        <end position="389"/>
    </location>
</feature>
<sequence>MKKVLIITYYWPPSGGSGVQRWLKFTKYLPDFGWKPFVYTPENPSFEVKDYSLEKDISPEIEVIKLPIWEPYKFIQRFKGKGSQQSDIVKSSNKGLLSKIMLWLRGNLFIPDPRCFWIKPSVKRLSTILASKGIDTIITTGPPHSIHLIGLKLKQKLNVKWIADFRDPWTTWVLYESFYLTGVVRRIHRKMEKEVLTHADSVLAASWHYAKELSELGGGRDVEVITNGFDDDEFNASAEINPKEFVIRHVGVVDELRDPTPFLNVVKSLIVEEDYNINVEFVGNVNQALRSYIASDMILNERVLLKPYVSHDQVFEIYRSSAALLLVPFKNMPGNIPGKLFEYLASGRPILAIGPKDSDSSLIIEQAKAGLICEPDNAEAMKEAIRHLYLEFKAGQKHDFKGIQKFSRRKLTEKLANILNNL</sequence>
<dbReference type="CDD" id="cd03794">
    <property type="entry name" value="GT4_WbuB-like"/>
    <property type="match status" value="1"/>
</dbReference>
<dbReference type="Pfam" id="PF00534">
    <property type="entry name" value="Glycos_transf_1"/>
    <property type="match status" value="1"/>
</dbReference>